<dbReference type="EMBL" id="SMFR01000009">
    <property type="protein sequence ID" value="TCJ89797.1"/>
    <property type="molecule type" value="Genomic_DNA"/>
</dbReference>
<dbReference type="Proteomes" id="UP000294856">
    <property type="component" value="Unassembled WGS sequence"/>
</dbReference>
<proteinExistence type="predicted"/>
<accession>A0A4R1F671</accession>
<dbReference type="STRING" id="1210063.GCA_001612665_05566"/>
<evidence type="ECO:0000313" key="1">
    <source>
        <dbReference type="EMBL" id="TCJ89797.1"/>
    </source>
</evidence>
<gene>
    <name evidence="1" type="ORF">DFR71_6437</name>
</gene>
<reference evidence="1 2" key="1">
    <citation type="submission" date="2019-03" db="EMBL/GenBank/DDBJ databases">
        <title>Genomic Encyclopedia of Type Strains, Phase IV (KMG-IV): sequencing the most valuable type-strain genomes for metagenomic binning, comparative biology and taxonomic classification.</title>
        <authorList>
            <person name="Goeker M."/>
        </authorList>
    </citation>
    <scope>NUCLEOTIDE SEQUENCE [LARGE SCALE GENOMIC DNA]</scope>
    <source>
        <strain evidence="1 2">DSM 44684</strain>
    </source>
</reference>
<keyword evidence="2" id="KW-1185">Reference proteome</keyword>
<comment type="caution">
    <text evidence="1">The sequence shown here is derived from an EMBL/GenBank/DDBJ whole genome shotgun (WGS) entry which is preliminary data.</text>
</comment>
<protein>
    <submittedName>
        <fullName evidence="1">Uncharacterized protein</fullName>
    </submittedName>
</protein>
<sequence length="44" mass="5111">MHLTRRFKSRHDLIVKNSEDFNSEVNMGEAIYAFRAIADTAAKR</sequence>
<organism evidence="1 2">
    <name type="scientific">Nocardia alba</name>
    <dbReference type="NCBI Taxonomy" id="225051"/>
    <lineage>
        <taxon>Bacteria</taxon>
        <taxon>Bacillati</taxon>
        <taxon>Actinomycetota</taxon>
        <taxon>Actinomycetes</taxon>
        <taxon>Mycobacteriales</taxon>
        <taxon>Nocardiaceae</taxon>
        <taxon>Nocardia</taxon>
    </lineage>
</organism>
<evidence type="ECO:0000313" key="2">
    <source>
        <dbReference type="Proteomes" id="UP000294856"/>
    </source>
</evidence>
<dbReference type="AlphaFoldDB" id="A0A4R1F671"/>
<name>A0A4R1F671_9NOCA</name>